<dbReference type="InterPro" id="IPR002126">
    <property type="entry name" value="Cadherin-like_dom"/>
</dbReference>
<dbReference type="InterPro" id="IPR011049">
    <property type="entry name" value="Serralysin-like_metalloprot_C"/>
</dbReference>
<feature type="domain" description="Cadherin" evidence="3">
    <location>
        <begin position="205"/>
        <end position="299"/>
    </location>
</feature>
<dbReference type="Pfam" id="PF19077">
    <property type="entry name" value="Big_13"/>
    <property type="match status" value="1"/>
</dbReference>
<evidence type="ECO:0000256" key="1">
    <source>
        <dbReference type="ARBA" id="ARBA00022837"/>
    </source>
</evidence>
<dbReference type="GO" id="GO:0007156">
    <property type="term" value="P:homophilic cell adhesion via plasma membrane adhesion molecules"/>
    <property type="evidence" value="ECO:0007669"/>
    <property type="project" value="InterPro"/>
</dbReference>
<dbReference type="Gene3D" id="2.60.40.60">
    <property type="entry name" value="Cadherins"/>
    <property type="match status" value="1"/>
</dbReference>
<dbReference type="InterPro" id="IPR010221">
    <property type="entry name" value="VCBS_dom"/>
</dbReference>
<feature type="region of interest" description="Disordered" evidence="2">
    <location>
        <begin position="74"/>
        <end position="182"/>
    </location>
</feature>
<dbReference type="NCBIfam" id="TIGR03661">
    <property type="entry name" value="T1SS_VCA0849"/>
    <property type="match status" value="2"/>
</dbReference>
<keyword evidence="1" id="KW-0106">Calcium</keyword>
<dbReference type="InterPro" id="IPR040853">
    <property type="entry name" value="RapA2_cadherin-like"/>
</dbReference>
<dbReference type="InterPro" id="IPR044016">
    <property type="entry name" value="Big_13"/>
</dbReference>
<dbReference type="InterPro" id="IPR011801">
    <property type="entry name" value="Swm_rep_I_cyn"/>
</dbReference>
<dbReference type="Pfam" id="PF17963">
    <property type="entry name" value="Big_9"/>
    <property type="match status" value="1"/>
</dbReference>
<organism evidence="4 5">
    <name type="scientific">Endozoicomonas montiporae CL-33</name>
    <dbReference type="NCBI Taxonomy" id="570277"/>
    <lineage>
        <taxon>Bacteria</taxon>
        <taxon>Pseudomonadati</taxon>
        <taxon>Pseudomonadota</taxon>
        <taxon>Gammaproteobacteria</taxon>
        <taxon>Oceanospirillales</taxon>
        <taxon>Endozoicomonadaceae</taxon>
        <taxon>Endozoicomonas</taxon>
    </lineage>
</organism>
<feature type="region of interest" description="Disordered" evidence="2">
    <location>
        <begin position="640"/>
        <end position="662"/>
    </location>
</feature>
<dbReference type="SUPFAM" id="SSF51120">
    <property type="entry name" value="beta-Roll"/>
    <property type="match status" value="1"/>
</dbReference>
<dbReference type="NCBIfam" id="NF033682">
    <property type="entry name" value="retention_LapA"/>
    <property type="match status" value="1"/>
</dbReference>
<reference evidence="4 5" key="1">
    <citation type="journal article" date="2016" name="Front. Microbiol.">
        <title>Genomic Insight into the Host-Endosymbiont Relationship of Endozoicomonas montiporae CL-33(T) with its Coral Host.</title>
        <authorList>
            <person name="Ding J.-Y."/>
            <person name="Shiu J.-H."/>
            <person name="Chen W.-M."/>
            <person name="Chiang Y.-R."/>
            <person name="Tang S.-L."/>
        </authorList>
    </citation>
    <scope>NUCLEOTIDE SEQUENCE [LARGE SCALE GENOMIC DNA]</scope>
    <source>
        <strain evidence="4 5">CL-33</strain>
    </source>
</reference>
<dbReference type="InterPro" id="IPR041690">
    <property type="entry name" value="Cadherin_5"/>
</dbReference>
<accession>A0A142BEG3</accession>
<dbReference type="InterPro" id="IPR047777">
    <property type="entry name" value="LapA-like_RM"/>
</dbReference>
<dbReference type="EMBL" id="CP013251">
    <property type="protein sequence ID" value="AMO57139.1"/>
    <property type="molecule type" value="Genomic_DNA"/>
</dbReference>
<dbReference type="GO" id="GO:0005509">
    <property type="term" value="F:calcium ion binding"/>
    <property type="evidence" value="ECO:0007669"/>
    <property type="project" value="InterPro"/>
</dbReference>
<dbReference type="Pfam" id="PF17803">
    <property type="entry name" value="Cadherin_4"/>
    <property type="match status" value="12"/>
</dbReference>
<gene>
    <name evidence="4" type="ORF">EZMO1_3132</name>
</gene>
<dbReference type="Pfam" id="PF17892">
    <property type="entry name" value="Cadherin_5"/>
    <property type="match status" value="2"/>
</dbReference>
<dbReference type="InterPro" id="IPR013783">
    <property type="entry name" value="Ig-like_fold"/>
</dbReference>
<name>A0A142BEG3_9GAMM</name>
<dbReference type="Gene3D" id="2.60.40.10">
    <property type="entry name" value="Immunoglobulins"/>
    <property type="match status" value="13"/>
</dbReference>
<feature type="compositionally biased region" description="Low complexity" evidence="2">
    <location>
        <begin position="643"/>
        <end position="653"/>
    </location>
</feature>
<feature type="compositionally biased region" description="Acidic residues" evidence="2">
    <location>
        <begin position="82"/>
        <end position="94"/>
    </location>
</feature>
<feature type="region of interest" description="Disordered" evidence="2">
    <location>
        <begin position="2383"/>
        <end position="2417"/>
    </location>
</feature>
<dbReference type="NCBIfam" id="TIGR01965">
    <property type="entry name" value="VCBS_repeat"/>
    <property type="match status" value="14"/>
</dbReference>
<dbReference type="InterPro" id="IPR019960">
    <property type="entry name" value="T1SS_VCA0849"/>
</dbReference>
<dbReference type="PATRIC" id="fig|570277.3.peg.3363"/>
<protein>
    <submittedName>
        <fullName evidence="4">VCBS repeat protein</fullName>
    </submittedName>
</protein>
<evidence type="ECO:0000313" key="5">
    <source>
        <dbReference type="Proteomes" id="UP000071065"/>
    </source>
</evidence>
<dbReference type="GO" id="GO:0016020">
    <property type="term" value="C:membrane"/>
    <property type="evidence" value="ECO:0007669"/>
    <property type="project" value="InterPro"/>
</dbReference>
<dbReference type="STRING" id="570277.EZMO1_3132"/>
<feature type="compositionally biased region" description="Low complexity" evidence="2">
    <location>
        <begin position="149"/>
        <end position="160"/>
    </location>
</feature>
<dbReference type="RefSeq" id="WP_061509577.1">
    <property type="nucleotide sequence ID" value="NZ_CP013251.1"/>
</dbReference>
<sequence length="4338" mass="446989">MNSGDSTPAIGEITAASGKVIVTKPDGTQKILEPGDKVFLNDRVISENGDPVVITTANNQVLELSGQQPLVLTDSLVSGQDTETDEELADEDVQDAVAEGADPSVVAEASAAGEEASEERSPDQTESRRAPPDMPVIRRESDAQTDQGAIAESSEIFAASDNRSANTTFQQQDPEDEAGSTEPVVISYQPVAQASSLVSNEDAPVLQGQLYATDNSGGAGGTMTYSLVSAPEAGSITINSDGSFEFRPESDFDYLAVGENQIVTFVFEAINSQGNISQASIDITVEGVNDTPEVEAPLVLDANQDDSGIRLDLLQKASDKDLTDELSVTSLRLASGNEVGISVAEEGSELVIDPAAYNYLAVGETETITYEYRVTDSQGDFITQTATITLAGSNDYPVVQDAILLRTDQGSLSQSIDLLAGASDVDKTDTLNVVNLQLTAGDPVGISISEDGNSLSLDSSAYNHLAAGESETLEYSYQVDDGHGGMVSQTASMTIEGFNDAPTISSATDVAGAVAELGDGAAGENSSQLTDTGSFTVADVDLADQQSVSVSAAANGYLGSLSATVADDTQGDGSGRVDWQFSVDDADLDYLAAGETLTQTYTVTVDDGQGGSVDQAVTVTITGSNDAAVITGTDTGSITEDAGSTLTTTGSLSVTDEDNGEASFTSETVTGTYGSLTMNTNGHWSYSADNSQSAIQALGDGDSLTETLTVQSLDGTTHDIVITINGSNDAAVITGTDTGSITEDAGSTLTTTGSLSVTDVDNGEASFTSETVTGTYGSLTIDNNGHWSYSADNSQSAIQALGDGDSLTETLTVQSLDGTTHDIVITINGSNDAAVITGTDTGAVTEDDASTLTASGTLAISDTDTGEASFTGETLTGTYGSLTMNTNGHWSYSADNTQSAIQTLGDGDSLTETLTVQSLDGTTHDIVITINGSNDAAVITGTDTGSITEDAGSTLTTTGSLSVTDVDNGEASFTSETITGTYGSMTIDNNGHWSYSADNSQSAIQALGDGDSLTETLTVQSLDGTTHDIVITINGSNDAAVITGTDTGAVTEDDASTLTASGTLTVSDTDNGEASFTSETVTGTYGSLTMNTNGHWSYSADNSQSAIQALGDGDSLTETLTVQSVDGTTHDIVITINGSNDAAVITGTDTGAVTEDDASTLTASGTLTVSDTDNGEASFTGETLTGTYGSLTMNTNGHWSYSADNTQSAIQTLGDGDSLTETLTVQSLDGTTHDIVITINGSNDAAVITGTDTGSITEDAGSTLTTTGSLSVTDVDNGEASFTSETVTGTYGSLTIDNNGHWSYSADNSQSAIQALGDGDSLTETLTVQSLDGTTHDIVITINGSNDAAVITGTDTGAVTEDDASTLTASGTLAISDTDTGEASFTGETLTGTYGSLTIDNNGHWSYSANNSQSAIQALGDGDSLTETLTVQSLDGTTHDIVITINGSNDAAVITGTDTGAVTEDDASTLTASGTLTVSDTDNGEASFTSETVTGTYGSLTMNTNGHWSYSADNSQSAIQALGDGDSLTETLTVQSLDGTTHDIVITINGSNDAAVITGTDTGAVTEDDASTLTASGTLAISDTDTGEASFTGETLTGTYGSLTMNTNGHWSYSADNTQSAIQTLGDGDSLTETLTVQSLDGTTHDIVITINGSNDAAVITGTDTGSITEDAGSTLTTTGSLSVTDVDNGEASFTSETVTGTYGSLTIDNNGHWSYSADNSQSAIQALGDGDSLTETLTVQSLDGTTHDIVITINGSNDAPTAADNNLSLSEAGQHTFTHAEFGFGDVDSGDSLASITLTALPATGSLTLNGSAVTINQVVSASDIASLVFTADASISGSHHGGLGFKVSDGTLESSIHTIDFYTPPKIDSVELDGSFQPVMTGTGQPDATLNFTINSNSYSATVGSDGNWSFTPSLTLNNGDPLNISVTSTEAGGVASSATTYSADVSRGDAQDNTVTGGSGIDLIYGEAGADVLRGEAGDDRFTGGAGRDRLVWQAGDEGTAAAPAVDRITDFSVGAGGDILDLHALLTGEENTTADQFIQFRLEGSNTIIDVSTTAGGDVVQQIVLENTDLSSLGNTNQEIIEQLQSDGQLILTRTIAIDDNIMGDNQISAAEEAAVLISGVGEPGASIQVVIEDSSAATVSTSITADVDGTWSLTGSELDVSTLSDGELDITVTQTDSAGNVTTDTSTVTFSGTAPMLSSAEIVANTQNLVLTFSENMDRDSIPDLADFDVAIDGSAVNILNVSYLNDTQIRLSLDTAVTTGGAVELDYTPGNSPIQEQVGINPFAALSSFFATVTPDVSAPVRQDMTVEGDQLVIDYSEDLDPASVPDASAFTVSLVGGGSRTVSSVSISGSRVTLTLDSAVADADIVRLSYSVADASNNGGGPVQDDQGNDSSGFSNTVAENNTDTSVPTLNSALVDGDTLTLTYSEDLNESASLTGILDVEVAGTSRSVSSATVSGNQVTVQLASAVADGESVTFSYSPSSLDSGSNNDRIEDLRGFDAAALSHGDVTVTNITDTISPSLSGAEVDGDTLTLTFSEELNHDATINPSLFSISVDGQSEPVSSLAINGRQIVLTLSGAVTDGQEVSLDYNPPSADSAPDNDRVEDLVGNDGSTVSSFSVTNLTNSEGNPEVLRLYSDDPDQWYRDGDTITVKVQFSERVEVTGQPTLQLETGTVDRLASYSGGSGTDTLLFTYTVNNPDESADLNALSTSALDLNGGTITDLLNNNADLLLPALDSSQALAQQGDIRIDTVSPTAGISSSSASSAGILVLSGSGFSSLLSPGEATDTDLTGRLDWSKLSWRVVDNSGSHTDIGFTRSDIDSALAVNDQQLTIKIGAGKLSTLRATSGFGNDNGQDLIRITSDGFFQDAAGNTMNDSNSAGVEIFILPPDGIAPTVTGITSLTADGEYAIGSVIRLQVSFDEAVEVTGMPVLLMGTGDNITAARFSSGSGTQELVFEYTVQVGDEASDLDVLSASALQLNGGTIKDLSGNAAVLAVPVAGNSDSLAGQSDLMIDGTAPDVSITGVNLAPDGVDDQKLTIIGSGFDTLLGSGESAGLSLQGDDLSRFDWSRLTLGLRQPDNSVDSVSLEQSDIRSVVINNNQVEIVIDEGVNKVLDNNGFSTTNGDMTLSLAEGFMADRAGNRSTTDALTDEAVSVTTNGAAVVSVSADTADGNYNDGDEILIRVRFSEKVTLQNYDANNDPLLLLLNDKLPSQGDPYGGNAGYVSGSGTREFVFRHTITAGENIDDLNYRDTSSLTFSNSLFGLPAASSLVNGAGNNVTLTLPATGSAESLAANSQIVVDTDAPATTISGAAYDESNNQLLLQGADFDQLLNSEESATSDISGRLDWSRLVIDIDADGDITRNITFSGDDIVSARLAGNNMLTIQLDDAKAAELEGAFGYKGAADGLDIQAGFLRDLAGNESSASTSDLTLDYADSAAPTVVRVSLEEPGSYKPGDEVVILLALSEVVNITGVNANDDQTKPSLLLDNGATAYYESGAGSDTLKFIYTVSNSNSETSGGLNYSATHSLSIPAGTMVIDNAGNGMITTLPAVDSSDALAQTGTAIVDVAAPEIQQIRSLTPDGDYNEGKLIQIEVAMNEVVDVTGAPVLNLDSGGQATYASGSGTDRLIFNYLVSGGENETDLDVSGISLSGASIQDRAGNDLDTTSLPTGNDINSLASQSDIQVDTTSPQFDIDKVRYRTDAFVIDLDYDHSFLTQGENLASQYDIDWSKMVLSGTDDFGNPTSYFFKDNDIDSFIVHPSMTSRLVLKLTDSGLENWISWEGYSYFANYINGKGDNQDMDIQIDAGWLADSAGNLSTFQVSKQALYQDSWDGSNSKVATELKDINSTSESGIYKAGDVINITVSFNQKVIVDTTSGTPTLTLNNGQTATLVESGGTKARVFNFSYTVQAGDSVNDLDVVSINNNGGRFYGGGGPNNGTVDVSSAVVSSLDSEDTLAGSKEIHIDTTAPATTISSAQYDPDTNMLVLDGVGFNGILSANAPADSTELRLVLDWSKLSYQVNGSLTESFSEDDVLSAKVVDNSTLIIELAASKAESIETNSGGDYSNDEVDIAAGFIRDLAGNVATTDALSSGSVSESDLKAPDLTSSLASNNELVLGFSEVLSGSPSTSDFSVRVDGSNRLVTNVSVNGQEVTVTFDGSQIDNSGQLLFSYTGSSLSDSDGNAVSAISDRMAGFSHASGNALDTLIGDIGDDIFTIDHDDVTATGGLGADTFDFNASGTAQNPSELIITDFNTDEGDMLKLDDILVDPNDDLDEHFHFVSSGDDTVMEISDTANGDVTKKVTFKDVDLFALGSTDADILNHLMNNNNLDHGSSS</sequence>
<dbReference type="Pfam" id="PF13753">
    <property type="entry name" value="SWM_repeat"/>
    <property type="match status" value="5"/>
</dbReference>
<evidence type="ECO:0000259" key="3">
    <source>
        <dbReference type="PROSITE" id="PS50268"/>
    </source>
</evidence>
<dbReference type="InterPro" id="IPR028059">
    <property type="entry name" value="SWM_rpt"/>
</dbReference>
<feature type="compositionally biased region" description="Polar residues" evidence="2">
    <location>
        <begin position="2396"/>
        <end position="2417"/>
    </location>
</feature>
<dbReference type="NCBIfam" id="NF033510">
    <property type="entry name" value="Ca_tandemer"/>
    <property type="match status" value="2"/>
</dbReference>
<feature type="compositionally biased region" description="Polar residues" evidence="2">
    <location>
        <begin position="161"/>
        <end position="172"/>
    </location>
</feature>
<dbReference type="KEGG" id="emp:EZMO1_3132"/>
<dbReference type="PROSITE" id="PS50268">
    <property type="entry name" value="CADHERIN_2"/>
    <property type="match status" value="1"/>
</dbReference>
<evidence type="ECO:0000256" key="2">
    <source>
        <dbReference type="SAM" id="MobiDB-lite"/>
    </source>
</evidence>
<evidence type="ECO:0000313" key="4">
    <source>
        <dbReference type="EMBL" id="AMO57139.1"/>
    </source>
</evidence>
<proteinExistence type="predicted"/>
<dbReference type="CDD" id="cd11304">
    <property type="entry name" value="Cadherin_repeat"/>
    <property type="match status" value="1"/>
</dbReference>
<dbReference type="InterPro" id="IPR001343">
    <property type="entry name" value="Hemolysn_Ca-bd"/>
</dbReference>
<dbReference type="NCBIfam" id="TIGR02059">
    <property type="entry name" value="swm_rep_I"/>
    <property type="match status" value="5"/>
</dbReference>
<feature type="compositionally biased region" description="Basic and acidic residues" evidence="2">
    <location>
        <begin position="118"/>
        <end position="142"/>
    </location>
</feature>
<dbReference type="OrthoDB" id="6057062at2"/>
<dbReference type="Pfam" id="PF00353">
    <property type="entry name" value="HemolysinCabind"/>
    <property type="match status" value="1"/>
</dbReference>
<dbReference type="Proteomes" id="UP000071065">
    <property type="component" value="Chromosome"/>
</dbReference>